<dbReference type="InterPro" id="IPR050103">
    <property type="entry name" value="Class-III_PLP-dep_AT"/>
</dbReference>
<dbReference type="GO" id="GO:0008483">
    <property type="term" value="F:transaminase activity"/>
    <property type="evidence" value="ECO:0007669"/>
    <property type="project" value="UniProtKB-KW"/>
</dbReference>
<dbReference type="RefSeq" id="WP_416206887.1">
    <property type="nucleotide sequence ID" value="NZ_JBBKTX010000021.1"/>
</dbReference>
<organism evidence="6 7">
    <name type="scientific">Oceanobacter antarcticus</name>
    <dbReference type="NCBI Taxonomy" id="3133425"/>
    <lineage>
        <taxon>Bacteria</taxon>
        <taxon>Pseudomonadati</taxon>
        <taxon>Pseudomonadota</taxon>
        <taxon>Gammaproteobacteria</taxon>
        <taxon>Oceanospirillales</taxon>
        <taxon>Oceanospirillaceae</taxon>
        <taxon>Oceanobacter</taxon>
    </lineage>
</organism>
<dbReference type="Proteomes" id="UP001620597">
    <property type="component" value="Unassembled WGS sequence"/>
</dbReference>
<dbReference type="PANTHER" id="PTHR11986:SF79">
    <property type="entry name" value="ACETYLORNITHINE AMINOTRANSFERASE, MITOCHONDRIAL"/>
    <property type="match status" value="1"/>
</dbReference>
<dbReference type="InterPro" id="IPR049704">
    <property type="entry name" value="Aminotrans_3_PPA_site"/>
</dbReference>
<dbReference type="InterPro" id="IPR004636">
    <property type="entry name" value="AcOrn/SuccOrn_fam"/>
</dbReference>
<comment type="caution">
    <text evidence="6">The sequence shown here is derived from an EMBL/GenBank/DDBJ whole genome shotgun (WGS) entry which is preliminary data.</text>
</comment>
<dbReference type="PROSITE" id="PS00600">
    <property type="entry name" value="AA_TRANSFER_CLASS_3"/>
    <property type="match status" value="1"/>
</dbReference>
<reference evidence="6 7" key="1">
    <citation type="submission" date="2024-03" db="EMBL/GenBank/DDBJ databases">
        <title>High-quality draft genome sequence of Oceanobacter sp. wDCs-4.</title>
        <authorList>
            <person name="Dong C."/>
        </authorList>
    </citation>
    <scope>NUCLEOTIDE SEQUENCE [LARGE SCALE GENOMIC DNA]</scope>
    <source>
        <strain evidence="7">wDCs-4</strain>
    </source>
</reference>
<dbReference type="InterPro" id="IPR015421">
    <property type="entry name" value="PyrdxlP-dep_Trfase_major"/>
</dbReference>
<dbReference type="Gene3D" id="3.90.1150.10">
    <property type="entry name" value="Aspartate Aminotransferase, domain 1"/>
    <property type="match status" value="1"/>
</dbReference>
<evidence type="ECO:0000256" key="5">
    <source>
        <dbReference type="HAMAP-Rule" id="MF_01107"/>
    </source>
</evidence>
<keyword evidence="7" id="KW-1185">Reference proteome</keyword>
<comment type="subunit">
    <text evidence="5">Homodimer.</text>
</comment>
<comment type="subcellular location">
    <subcellularLocation>
        <location evidence="5">Cytoplasm</location>
    </subcellularLocation>
</comment>
<protein>
    <recommendedName>
        <fullName evidence="5">Acetylornithine aminotransferase</fullName>
        <shortName evidence="5">ACOAT</shortName>
        <ecNumber evidence="5">2.6.1.11</ecNumber>
    </recommendedName>
</protein>
<sequence length="389" mass="41378">MTAIMNTYGRLPVTFTSGKGSWLTDTDGKTYLDALCGIAVCGLGHAHPAISNTLTEQAGRLIHTSNLYGIERQQALADALVRISGMNNVFFSNSGAEANEAAIKIARKYGHQRGIHEPVIIVMSKAFHGRTLATLTATGNAKAQEGFGPLLSGFIRVPYNDLDTLTKVAGVNASNVVAVMLETVQGEGGLATASLEYLQGVRALCDQHKWLMMVDEVQTGNGRTGSYFSYQQLGFVPDVVTTAKGLGNGIPIGACLARGAAAEVLQPGSHGSTYGGNPLCSAVALSVVETIEADNLCANAREMGEYLATGFRQRLQNNPHLIDIRGRGLMMGLVMDRDCSELMARGLEYGILLNVTAGNVIRLLPALNLHKDDADKIIDIVCNLIDSLD</sequence>
<evidence type="ECO:0000256" key="3">
    <source>
        <dbReference type="ARBA" id="ARBA00022679"/>
    </source>
</evidence>
<comment type="cofactor">
    <cofactor evidence="5">
        <name>pyridoxal 5'-phosphate</name>
        <dbReference type="ChEBI" id="CHEBI:597326"/>
    </cofactor>
    <text evidence="5">Binds 1 pyridoxal phosphate per subunit.</text>
</comment>
<dbReference type="NCBIfam" id="NF002325">
    <property type="entry name" value="PRK01278.1"/>
    <property type="match status" value="1"/>
</dbReference>
<feature type="binding site" evidence="5">
    <location>
        <position position="130"/>
    </location>
    <ligand>
        <name>N(2)-acetyl-L-ornithine</name>
        <dbReference type="ChEBI" id="CHEBI:57805"/>
    </ligand>
</feature>
<feature type="binding site" evidence="5">
    <location>
        <begin position="215"/>
        <end position="218"/>
    </location>
    <ligand>
        <name>pyridoxal 5'-phosphate</name>
        <dbReference type="ChEBI" id="CHEBI:597326"/>
    </ligand>
</feature>
<dbReference type="EMBL" id="JBBKTX010000021">
    <property type="protein sequence ID" value="MFK4753909.1"/>
    <property type="molecule type" value="Genomic_DNA"/>
</dbReference>
<feature type="binding site" evidence="5">
    <location>
        <position position="127"/>
    </location>
    <ligand>
        <name>pyridoxal 5'-phosphate</name>
        <dbReference type="ChEBI" id="CHEBI:597326"/>
    </ligand>
</feature>
<keyword evidence="5" id="KW-0963">Cytoplasm</keyword>
<dbReference type="SUPFAM" id="SSF53383">
    <property type="entry name" value="PLP-dependent transferases"/>
    <property type="match status" value="1"/>
</dbReference>
<keyword evidence="1 5" id="KW-0032">Aminotransferase</keyword>
<keyword evidence="3 5" id="KW-0808">Transferase</keyword>
<dbReference type="CDD" id="cd00610">
    <property type="entry name" value="OAT_like"/>
    <property type="match status" value="1"/>
</dbReference>
<keyword evidence="2 5" id="KW-0028">Amino-acid biosynthesis</keyword>
<gene>
    <name evidence="5" type="primary">argD</name>
    <name evidence="6" type="ORF">WG929_15970</name>
</gene>
<feature type="modified residue" description="N6-(pyridoxal phosphate)lysine" evidence="5">
    <location>
        <position position="244"/>
    </location>
</feature>
<evidence type="ECO:0000313" key="6">
    <source>
        <dbReference type="EMBL" id="MFK4753909.1"/>
    </source>
</evidence>
<dbReference type="EC" id="2.6.1.11" evidence="5"/>
<accession>A0ABW8NLW8</accession>
<keyword evidence="5" id="KW-0055">Arginine biosynthesis</keyword>
<comment type="miscellaneous">
    <text evidence="5">May also have succinyldiaminopimelate aminotransferase activity, thus carrying out the corresponding step in lysine biosynthesis.</text>
</comment>
<feature type="binding site" evidence="5">
    <location>
        <begin position="95"/>
        <end position="96"/>
    </location>
    <ligand>
        <name>pyridoxal 5'-phosphate</name>
        <dbReference type="ChEBI" id="CHEBI:597326"/>
    </ligand>
</feature>
<dbReference type="Pfam" id="PF00202">
    <property type="entry name" value="Aminotran_3"/>
    <property type="match status" value="1"/>
</dbReference>
<evidence type="ECO:0000313" key="7">
    <source>
        <dbReference type="Proteomes" id="UP001620597"/>
    </source>
</evidence>
<dbReference type="NCBIfam" id="TIGR00707">
    <property type="entry name" value="argD"/>
    <property type="match status" value="1"/>
</dbReference>
<feature type="binding site" evidence="5">
    <location>
        <position position="273"/>
    </location>
    <ligand>
        <name>pyridoxal 5'-phosphate</name>
        <dbReference type="ChEBI" id="CHEBI:597326"/>
    </ligand>
</feature>
<evidence type="ECO:0000256" key="1">
    <source>
        <dbReference type="ARBA" id="ARBA00022576"/>
    </source>
</evidence>
<proteinExistence type="inferred from homology"/>
<comment type="catalytic activity">
    <reaction evidence="5">
        <text>N(2)-acetyl-L-ornithine + 2-oxoglutarate = N-acetyl-L-glutamate 5-semialdehyde + L-glutamate</text>
        <dbReference type="Rhea" id="RHEA:18049"/>
        <dbReference type="ChEBI" id="CHEBI:16810"/>
        <dbReference type="ChEBI" id="CHEBI:29123"/>
        <dbReference type="ChEBI" id="CHEBI:29985"/>
        <dbReference type="ChEBI" id="CHEBI:57805"/>
        <dbReference type="EC" id="2.6.1.11"/>
    </reaction>
</comment>
<keyword evidence="4 5" id="KW-0663">Pyridoxal phosphate</keyword>
<evidence type="ECO:0000256" key="4">
    <source>
        <dbReference type="ARBA" id="ARBA00022898"/>
    </source>
</evidence>
<dbReference type="PIRSF" id="PIRSF000521">
    <property type="entry name" value="Transaminase_4ab_Lys_Orn"/>
    <property type="match status" value="1"/>
</dbReference>
<dbReference type="PANTHER" id="PTHR11986">
    <property type="entry name" value="AMINOTRANSFERASE CLASS III"/>
    <property type="match status" value="1"/>
</dbReference>
<feature type="binding site" evidence="5">
    <location>
        <position position="272"/>
    </location>
    <ligand>
        <name>N(2)-acetyl-L-ornithine</name>
        <dbReference type="ChEBI" id="CHEBI:57805"/>
    </ligand>
</feature>
<dbReference type="HAMAP" id="MF_01107">
    <property type="entry name" value="ArgD_aminotrans_3"/>
    <property type="match status" value="1"/>
</dbReference>
<dbReference type="InterPro" id="IPR015424">
    <property type="entry name" value="PyrdxlP-dep_Trfase"/>
</dbReference>
<dbReference type="InterPro" id="IPR005814">
    <property type="entry name" value="Aminotrans_3"/>
</dbReference>
<comment type="similarity">
    <text evidence="5">Belongs to the class-III pyridoxal-phosphate-dependent aminotransferase family. ArgD subfamily.</text>
</comment>
<dbReference type="InterPro" id="IPR015422">
    <property type="entry name" value="PyrdxlP-dep_Trfase_small"/>
</dbReference>
<name>A0ABW8NLW8_9GAMM</name>
<evidence type="ECO:0000256" key="2">
    <source>
        <dbReference type="ARBA" id="ARBA00022605"/>
    </source>
</evidence>
<dbReference type="Gene3D" id="3.40.640.10">
    <property type="entry name" value="Type I PLP-dependent aspartate aminotransferase-like (Major domain)"/>
    <property type="match status" value="1"/>
</dbReference>
<comment type="pathway">
    <text evidence="5">Amino-acid biosynthesis; L-arginine biosynthesis; N(2)-acetyl-L-ornithine from L-glutamate: step 4/4.</text>
</comment>